<gene>
    <name evidence="8" type="ORF">BBA_10165</name>
</gene>
<keyword evidence="2" id="KW-0479">Metal-binding</keyword>
<dbReference type="InterPro" id="IPR012337">
    <property type="entry name" value="RNaseH-like_sf"/>
</dbReference>
<evidence type="ECO:0000256" key="6">
    <source>
        <dbReference type="SAM" id="MobiDB-lite"/>
    </source>
</evidence>
<keyword evidence="3" id="KW-0863">Zinc-finger</keyword>
<comment type="subcellular location">
    <subcellularLocation>
        <location evidence="1">Nucleus</location>
    </subcellularLocation>
</comment>
<keyword evidence="4" id="KW-0862">Zinc</keyword>
<organism evidence="8 9">
    <name type="scientific">Beauveria bassiana (strain ARSEF 2860)</name>
    <name type="common">White muscardine disease fungus</name>
    <name type="synonym">Tritirachium shiotae</name>
    <dbReference type="NCBI Taxonomy" id="655819"/>
    <lineage>
        <taxon>Eukaryota</taxon>
        <taxon>Fungi</taxon>
        <taxon>Dikarya</taxon>
        <taxon>Ascomycota</taxon>
        <taxon>Pezizomycotina</taxon>
        <taxon>Sordariomycetes</taxon>
        <taxon>Hypocreomycetidae</taxon>
        <taxon>Hypocreales</taxon>
        <taxon>Cordycipitaceae</taxon>
        <taxon>Beauveria</taxon>
    </lineage>
</organism>
<dbReference type="Pfam" id="PF05699">
    <property type="entry name" value="Dimer_Tnp_hAT"/>
    <property type="match status" value="1"/>
</dbReference>
<dbReference type="PANTHER" id="PTHR46481">
    <property type="entry name" value="ZINC FINGER BED DOMAIN-CONTAINING PROTEIN 4"/>
    <property type="match status" value="1"/>
</dbReference>
<dbReference type="SUPFAM" id="SSF53098">
    <property type="entry name" value="Ribonuclease H-like"/>
    <property type="match status" value="1"/>
</dbReference>
<evidence type="ECO:0000313" key="8">
    <source>
        <dbReference type="EMBL" id="EJP60899.1"/>
    </source>
</evidence>
<evidence type="ECO:0000259" key="7">
    <source>
        <dbReference type="Pfam" id="PF05699"/>
    </source>
</evidence>
<reference evidence="8 9" key="1">
    <citation type="journal article" date="2012" name="Sci. Rep.">
        <title>Genomic perspectives on the evolution of fungal entomopathogenicity in Beauveria bassiana.</title>
        <authorList>
            <person name="Xiao G."/>
            <person name="Ying S.H."/>
            <person name="Zheng P."/>
            <person name="Wang Z.L."/>
            <person name="Zhang S."/>
            <person name="Xie X.Q."/>
            <person name="Shang Y."/>
            <person name="St Leger R.J."/>
            <person name="Zhao G.P."/>
            <person name="Wang C."/>
            <person name="Feng M.G."/>
        </authorList>
    </citation>
    <scope>NUCLEOTIDE SEQUENCE [LARGE SCALE GENOMIC DNA]</scope>
    <source>
        <strain evidence="8 9">ARSEF 2860</strain>
    </source>
</reference>
<evidence type="ECO:0000256" key="2">
    <source>
        <dbReference type="ARBA" id="ARBA00022723"/>
    </source>
</evidence>
<proteinExistence type="predicted"/>
<dbReference type="GeneID" id="19893177"/>
<dbReference type="RefSeq" id="XP_008603484.1">
    <property type="nucleotide sequence ID" value="XM_008605262.1"/>
</dbReference>
<keyword evidence="5" id="KW-0539">Nucleus</keyword>
<dbReference type="GO" id="GO:0008270">
    <property type="term" value="F:zinc ion binding"/>
    <property type="evidence" value="ECO:0007669"/>
    <property type="project" value="UniProtKB-KW"/>
</dbReference>
<dbReference type="GO" id="GO:0046983">
    <property type="term" value="F:protein dimerization activity"/>
    <property type="evidence" value="ECO:0007669"/>
    <property type="project" value="InterPro"/>
</dbReference>
<dbReference type="EMBL" id="JH725243">
    <property type="protein sequence ID" value="EJP60899.1"/>
    <property type="molecule type" value="Genomic_DNA"/>
</dbReference>
<name>J4KKR2_BEAB2</name>
<evidence type="ECO:0000313" key="9">
    <source>
        <dbReference type="Proteomes" id="UP000002762"/>
    </source>
</evidence>
<feature type="region of interest" description="Disordered" evidence="6">
    <location>
        <begin position="103"/>
        <end position="124"/>
    </location>
</feature>
<dbReference type="InterPro" id="IPR052035">
    <property type="entry name" value="ZnF_BED_domain_contain"/>
</dbReference>
<protein>
    <submittedName>
        <fullName evidence="8">Transposase-like protein</fullName>
    </submittedName>
</protein>
<dbReference type="Proteomes" id="UP000002762">
    <property type="component" value="Unassembled WGS sequence"/>
</dbReference>
<sequence>MPQQRLDFTPTSRRFTPAQSNSDLALSNSPLRDSDEGDASNCLAPLPHLLSSSSASCLKPRTSWVFSHMPDEDRETRYYNQRAGKEEWRCRHCNKTYSCSGGTAAPAKHLTDPPPDGHGLSRGAPRTSKVVNIRAILEQARLTAEENPRKRRRLNDQAGDSIVPDQLEASYVRFISACSLPFRLVECPDFRALLLYLNDDVDTWLPDTHETVKKWIMRQFDAEKARIKQGIQAAKSRIHISCDLWTSPNCLAILGIVAHYVTEDGQPEHHTLALKDIDCEHNGSHLAAAVLDVVEDWGFASKLGYFMMDNAANNDTMMTSLSLDLLRRFDIHYDPKVHRLRCQGHIINLAARAFLFVNDKETLELDGSGNSASLKDIQAWRERGPLALNLREAVDGYFNKWKEAKCAGDELSADDWAVLGKIKAFSEKLKMTTKALESSFVTLDHVLLAMDFMLAQSEAGKAANRDDPMMSPMFNSGWAKLDKYYCLTDESPAYVAAIVLHPSHKWHYVQENRRKDWVEPAKALVDALWSQYRPIESSLSFSHTVLPATNEFLDWRNKHLQPALITDEYERYCQAERTYGFTSALSWWLEETQQKNYPNLSKMAVDILSIPAMSAEPERLFSAAKLTVTDRRNRLGSDVMEALECLK</sequence>
<feature type="region of interest" description="Disordered" evidence="6">
    <location>
        <begin position="1"/>
        <end position="39"/>
    </location>
</feature>
<dbReference type="HOGENOM" id="CLU_009123_10_2_1"/>
<dbReference type="InterPro" id="IPR008906">
    <property type="entry name" value="HATC_C_dom"/>
</dbReference>
<dbReference type="PANTHER" id="PTHR46481:SF10">
    <property type="entry name" value="ZINC FINGER BED DOMAIN-CONTAINING PROTEIN 39"/>
    <property type="match status" value="1"/>
</dbReference>
<keyword evidence="9" id="KW-1185">Reference proteome</keyword>
<evidence type="ECO:0000256" key="3">
    <source>
        <dbReference type="ARBA" id="ARBA00022771"/>
    </source>
</evidence>
<evidence type="ECO:0000256" key="4">
    <source>
        <dbReference type="ARBA" id="ARBA00022833"/>
    </source>
</evidence>
<dbReference type="AlphaFoldDB" id="J4KKR2"/>
<feature type="compositionally biased region" description="Polar residues" evidence="6">
    <location>
        <begin position="9"/>
        <end position="31"/>
    </location>
</feature>
<dbReference type="GO" id="GO:0005634">
    <property type="term" value="C:nucleus"/>
    <property type="evidence" value="ECO:0007669"/>
    <property type="project" value="UniProtKB-SubCell"/>
</dbReference>
<dbReference type="InParanoid" id="J4KKR2"/>
<accession>J4KKR2</accession>
<evidence type="ECO:0000256" key="1">
    <source>
        <dbReference type="ARBA" id="ARBA00004123"/>
    </source>
</evidence>
<evidence type="ECO:0000256" key="5">
    <source>
        <dbReference type="ARBA" id="ARBA00023242"/>
    </source>
</evidence>
<feature type="domain" description="HAT C-terminal dimerisation" evidence="7">
    <location>
        <begin position="582"/>
        <end position="647"/>
    </location>
</feature>